<dbReference type="PROSITE" id="PS51278">
    <property type="entry name" value="GATASE_TYPE_2"/>
    <property type="match status" value="1"/>
</dbReference>
<dbReference type="SUPFAM" id="SSF56235">
    <property type="entry name" value="N-terminal nucleophile aminohydrolases (Ntn hydrolases)"/>
    <property type="match status" value="1"/>
</dbReference>
<feature type="region of interest" description="Disordered" evidence="1">
    <location>
        <begin position="367"/>
        <end position="390"/>
    </location>
</feature>
<gene>
    <name evidence="4" type="ORF">KFL_001150230</name>
</gene>
<name>A0A1Y1HXS6_KLENI</name>
<dbReference type="InterPro" id="IPR029055">
    <property type="entry name" value="Ntn_hydrolases_N"/>
</dbReference>
<keyword evidence="2" id="KW-0472">Membrane</keyword>
<feature type="transmembrane region" description="Helical" evidence="2">
    <location>
        <begin position="941"/>
        <end position="965"/>
    </location>
</feature>
<evidence type="ECO:0000256" key="2">
    <source>
        <dbReference type="SAM" id="Phobius"/>
    </source>
</evidence>
<dbReference type="EMBL" id="DF237064">
    <property type="protein sequence ID" value="GAQ82562.1"/>
    <property type="molecule type" value="Genomic_DNA"/>
</dbReference>
<dbReference type="Proteomes" id="UP000054558">
    <property type="component" value="Unassembled WGS sequence"/>
</dbReference>
<evidence type="ECO:0000313" key="4">
    <source>
        <dbReference type="EMBL" id="GAQ82562.1"/>
    </source>
</evidence>
<keyword evidence="2" id="KW-0812">Transmembrane</keyword>
<organism evidence="4 5">
    <name type="scientific">Klebsormidium nitens</name>
    <name type="common">Green alga</name>
    <name type="synonym">Ulothrix nitens</name>
    <dbReference type="NCBI Taxonomy" id="105231"/>
    <lineage>
        <taxon>Eukaryota</taxon>
        <taxon>Viridiplantae</taxon>
        <taxon>Streptophyta</taxon>
        <taxon>Klebsormidiophyceae</taxon>
        <taxon>Klebsormidiales</taxon>
        <taxon>Klebsormidiaceae</taxon>
        <taxon>Klebsormidium</taxon>
    </lineage>
</organism>
<dbReference type="InterPro" id="IPR046348">
    <property type="entry name" value="SIS_dom_sf"/>
</dbReference>
<feature type="region of interest" description="Disordered" evidence="1">
    <location>
        <begin position="551"/>
        <end position="599"/>
    </location>
</feature>
<evidence type="ECO:0000256" key="1">
    <source>
        <dbReference type="SAM" id="MobiDB-lite"/>
    </source>
</evidence>
<feature type="domain" description="Glutamine amidotransferase type-2" evidence="3">
    <location>
        <begin position="95"/>
        <end position="552"/>
    </location>
</feature>
<dbReference type="OrthoDB" id="2018816at2759"/>
<reference evidence="4 5" key="1">
    <citation type="journal article" date="2014" name="Nat. Commun.">
        <title>Klebsormidium flaccidum genome reveals primary factors for plant terrestrial adaptation.</title>
        <authorList>
            <person name="Hori K."/>
            <person name="Maruyama F."/>
            <person name="Fujisawa T."/>
            <person name="Togashi T."/>
            <person name="Yamamoto N."/>
            <person name="Seo M."/>
            <person name="Sato S."/>
            <person name="Yamada T."/>
            <person name="Mori H."/>
            <person name="Tajima N."/>
            <person name="Moriyama T."/>
            <person name="Ikeuchi M."/>
            <person name="Watanabe M."/>
            <person name="Wada H."/>
            <person name="Kobayashi K."/>
            <person name="Saito M."/>
            <person name="Masuda T."/>
            <person name="Sasaki-Sekimoto Y."/>
            <person name="Mashiguchi K."/>
            <person name="Awai K."/>
            <person name="Shimojima M."/>
            <person name="Masuda S."/>
            <person name="Iwai M."/>
            <person name="Nobusawa T."/>
            <person name="Narise T."/>
            <person name="Kondo S."/>
            <person name="Saito H."/>
            <person name="Sato R."/>
            <person name="Murakawa M."/>
            <person name="Ihara Y."/>
            <person name="Oshima-Yamada Y."/>
            <person name="Ohtaka K."/>
            <person name="Satoh M."/>
            <person name="Sonobe K."/>
            <person name="Ishii M."/>
            <person name="Ohtani R."/>
            <person name="Kanamori-Sato M."/>
            <person name="Honoki R."/>
            <person name="Miyazaki D."/>
            <person name="Mochizuki H."/>
            <person name="Umetsu J."/>
            <person name="Higashi K."/>
            <person name="Shibata D."/>
            <person name="Kamiya Y."/>
            <person name="Sato N."/>
            <person name="Nakamura Y."/>
            <person name="Tabata S."/>
            <person name="Ida S."/>
            <person name="Kurokawa K."/>
            <person name="Ohta H."/>
        </authorList>
    </citation>
    <scope>NUCLEOTIDE SEQUENCE [LARGE SCALE GENOMIC DNA]</scope>
    <source>
        <strain evidence="4 5">NIES-2285</strain>
    </source>
</reference>
<protein>
    <submittedName>
        <fullName evidence="4">Putative Glutamine amidotransferase type II</fullName>
    </submittedName>
</protein>
<feature type="transmembrane region" description="Helical" evidence="2">
    <location>
        <begin position="977"/>
        <end position="1001"/>
    </location>
</feature>
<feature type="region of interest" description="Disordered" evidence="1">
    <location>
        <begin position="1357"/>
        <end position="1382"/>
    </location>
</feature>
<feature type="region of interest" description="Disordered" evidence="1">
    <location>
        <begin position="1"/>
        <end position="23"/>
    </location>
</feature>
<dbReference type="GO" id="GO:0097367">
    <property type="term" value="F:carbohydrate derivative binding"/>
    <property type="evidence" value="ECO:0007669"/>
    <property type="project" value="InterPro"/>
</dbReference>
<feature type="compositionally biased region" description="Basic and acidic residues" evidence="1">
    <location>
        <begin position="1479"/>
        <end position="1498"/>
    </location>
</feature>
<keyword evidence="5" id="KW-1185">Reference proteome</keyword>
<keyword evidence="4" id="KW-0808">Transferase</keyword>
<feature type="region of interest" description="Disordered" evidence="1">
    <location>
        <begin position="1479"/>
        <end position="1547"/>
    </location>
</feature>
<evidence type="ECO:0000259" key="3">
    <source>
        <dbReference type="PROSITE" id="PS51278"/>
    </source>
</evidence>
<keyword evidence="4" id="KW-0315">Glutamine amidotransferase</keyword>
<dbReference type="InterPro" id="IPR017932">
    <property type="entry name" value="GATase_2_dom"/>
</dbReference>
<accession>A0A1Y1HXS6</accession>
<evidence type="ECO:0000313" key="5">
    <source>
        <dbReference type="Proteomes" id="UP000054558"/>
    </source>
</evidence>
<dbReference type="GO" id="GO:1901135">
    <property type="term" value="P:carbohydrate derivative metabolic process"/>
    <property type="evidence" value="ECO:0007669"/>
    <property type="project" value="InterPro"/>
</dbReference>
<sequence>MPRGMTPHVCGPSSTRSGGSAQGGWRDACVRGFGWLASAVFCVGSWSVRGSLGPVGDSLQEELFQACSIVLLCSTLTDLCEMLGLAPSKAGVYRCGNFGLLVAGAVEGARSRGLDCLRVLQDMAAISTQRGGQSGGLVTLIQSEGGQVKGLRERVCPTKRQHLAVLLAARFRRKLGWASLWQWLRRLLLWWRPTGKSAPGAGPSVRLFLGHTRFATSSIPSVRESHPHQWTPTFRCNMWRQGRGMQAEQVGIYITHNGDFEFWSLFGRDRTHTEMGFWLQRVLDCPQSAHCDSVMIGGLVELLRTQGLWMHSLRLAYHQTVTHSFEEVFDYGLPSDPATANAAPTRATLDVLARIAEAAFLRFLDQASPGPESHQSGRVHGEQERRAGAGPHSIEWTEESMENLSQALKAALLSEAPALLQKNAPEGFRTLIEDLQVGRGEAFLELLARQAVVNFLHNDLHWAVKKFLANAKGSFGLAVCCTLDPDRVVLAALNQPLSVGLAPEQRAVLYSSEAQSLKTSLSKPGANGPVETVAWRVDLNEADGEVLEIRLTSGGGTPGQPPSQHSTDGEARNGNPTSGSQKGLVADLEAGNGGDPLIQPLPDADFLTLRLYSRRQDKAISQSEFEASQRLVQMAGNPYITFDDPVIEHDLVGNDIQDIPRVLATIRREWTTVGSLNQQTAGALLALLQEKAAMIGDAPGDGSTRKEIDVLVTGVESSLWVGEQFAADLQNFLPQLRVVPISSNKVIGVLGNARGKISTAGFSFCRLTSSLRSTIVIAISQSGQTFPTLHATRILQRECPGRVFVVSGLLDGKMSQAVGQRLEAGAAFCQRVFWTGAGWRAAEPASVSSVAAHATLTELLLFLGDQLRATAKQHRGPGPLGLRLTRNDIKDMGRVRDALVDSTAGTLTGSTAKGDHIPSALHSALVAQGRCWGHHIIETPVAWMLSSIYIFATVISGWPLFTAIRRGIGAGGPGGEFLVYFAHALDALSYCFLPLVFSYLLRVIQGRQLLARLGKRTLVIGDVPYVHQLLEVYVSKLFALSYSIASIDVHGSNPLDHLVHRFTHRVVRGVLLAIGRPDGRLCTQTKSESWVLMALLQCKSIINGGAGAETFTVGHNPYRNPMVMDASVILPSKRPQFLCEKMIGVDAHEPLARLASMGHVVRGEGAHEAGSKFHDLDGRTVGEHLMQEGSVQRARRLTLSMLAHGSHQIDSVEAGDPGNREQILSAMELDVRRLLDSQSPMEEFTENRFLSLERYIAFLVTFHAMARTVASLWPLRFDVSRSQSCLRIATTAAPVSAADLEREWLESATDPDEGTIHVRTLRRRPSFSGADQYPDRHTMPSVRGAAPLFASVLSGFRRSPSASKSPLLEGGSQRGSSQRKTSFDLKDLSARGGKHAGAVLPPLHIQDVSVKGGTARLNVSPGSSLRGGMLGLPSPAVHAGGSLRGGNAVAGLALWQGGSRRGSTGGLSVLDVLREGASETALGKEERSPRSDRDKELAGAEGQRVRNGRSDALRANYEDGGATSDDARDDGERGPGRRRKGKPVLDS</sequence>
<dbReference type="OMA" id="QELAMPC"/>
<proteinExistence type="predicted"/>
<keyword evidence="2" id="KW-1133">Transmembrane helix</keyword>
<dbReference type="SUPFAM" id="SSF53697">
    <property type="entry name" value="SIS domain"/>
    <property type="match status" value="1"/>
</dbReference>
<feature type="compositionally biased region" description="Basic residues" evidence="1">
    <location>
        <begin position="1536"/>
        <end position="1547"/>
    </location>
</feature>
<dbReference type="GO" id="GO:0016740">
    <property type="term" value="F:transferase activity"/>
    <property type="evidence" value="ECO:0007669"/>
    <property type="project" value="UniProtKB-KW"/>
</dbReference>